<evidence type="ECO:0000256" key="6">
    <source>
        <dbReference type="SAM" id="Phobius"/>
    </source>
</evidence>
<dbReference type="Pfam" id="PF07690">
    <property type="entry name" value="MFS_1"/>
    <property type="match status" value="1"/>
</dbReference>
<feature type="domain" description="Major facilitator superfamily (MFS) profile" evidence="7">
    <location>
        <begin position="18"/>
        <end position="442"/>
    </location>
</feature>
<organism evidence="8 9">
    <name type="scientific">Methylobacterium nonmethylotrophicum</name>
    <dbReference type="NCBI Taxonomy" id="1141884"/>
    <lineage>
        <taxon>Bacteria</taxon>
        <taxon>Pseudomonadati</taxon>
        <taxon>Pseudomonadota</taxon>
        <taxon>Alphaproteobacteria</taxon>
        <taxon>Hyphomicrobiales</taxon>
        <taxon>Methylobacteriaceae</taxon>
        <taxon>Methylobacterium</taxon>
    </lineage>
</organism>
<feature type="compositionally biased region" description="Low complexity" evidence="5">
    <location>
        <begin position="461"/>
        <end position="474"/>
    </location>
</feature>
<dbReference type="EMBL" id="SRLB01000007">
    <property type="protein sequence ID" value="TGD99664.1"/>
    <property type="molecule type" value="Genomic_DNA"/>
</dbReference>
<dbReference type="InterPro" id="IPR036259">
    <property type="entry name" value="MFS_trans_sf"/>
</dbReference>
<feature type="transmembrane region" description="Helical" evidence="6">
    <location>
        <begin position="388"/>
        <end position="408"/>
    </location>
</feature>
<proteinExistence type="predicted"/>
<dbReference type="OrthoDB" id="9784658at2"/>
<evidence type="ECO:0000259" key="7">
    <source>
        <dbReference type="PROSITE" id="PS50850"/>
    </source>
</evidence>
<dbReference type="PANTHER" id="PTHR23508:SF10">
    <property type="entry name" value="CARBOXYLIC ACID TRANSPORTER PROTEIN HOMOLOG"/>
    <property type="match status" value="1"/>
</dbReference>
<dbReference type="PROSITE" id="PS00217">
    <property type="entry name" value="SUGAR_TRANSPORT_2"/>
    <property type="match status" value="1"/>
</dbReference>
<evidence type="ECO:0000313" key="9">
    <source>
        <dbReference type="Proteomes" id="UP000297535"/>
    </source>
</evidence>
<keyword evidence="9" id="KW-1185">Reference proteome</keyword>
<dbReference type="InterPro" id="IPR005829">
    <property type="entry name" value="Sugar_transporter_CS"/>
</dbReference>
<evidence type="ECO:0000313" key="8">
    <source>
        <dbReference type="EMBL" id="TGD99664.1"/>
    </source>
</evidence>
<reference evidence="8 9" key="1">
    <citation type="submission" date="2019-04" db="EMBL/GenBank/DDBJ databases">
        <authorList>
            <person name="Feng G."/>
            <person name="Zhu H."/>
        </authorList>
    </citation>
    <scope>NUCLEOTIDE SEQUENCE [LARGE SCALE GENOMIC DNA]</scope>
    <source>
        <strain evidence="8 9">6HR-1</strain>
    </source>
</reference>
<dbReference type="Proteomes" id="UP000297535">
    <property type="component" value="Unassembled WGS sequence"/>
</dbReference>
<dbReference type="PANTHER" id="PTHR23508">
    <property type="entry name" value="CARBOXYLIC ACID TRANSPORTER PROTEIN HOMOLOG"/>
    <property type="match status" value="1"/>
</dbReference>
<feature type="transmembrane region" description="Helical" evidence="6">
    <location>
        <begin position="144"/>
        <end position="169"/>
    </location>
</feature>
<evidence type="ECO:0000256" key="1">
    <source>
        <dbReference type="ARBA" id="ARBA00004141"/>
    </source>
</evidence>
<evidence type="ECO:0000256" key="3">
    <source>
        <dbReference type="ARBA" id="ARBA00022989"/>
    </source>
</evidence>
<dbReference type="GO" id="GO:0046943">
    <property type="term" value="F:carboxylic acid transmembrane transporter activity"/>
    <property type="evidence" value="ECO:0007669"/>
    <property type="project" value="TreeGrafter"/>
</dbReference>
<feature type="transmembrane region" description="Helical" evidence="6">
    <location>
        <begin position="343"/>
        <end position="367"/>
    </location>
</feature>
<dbReference type="Gene3D" id="1.20.1250.20">
    <property type="entry name" value="MFS general substrate transporter like domains"/>
    <property type="match status" value="1"/>
</dbReference>
<feature type="transmembrane region" description="Helical" evidence="6">
    <location>
        <begin position="287"/>
        <end position="307"/>
    </location>
</feature>
<feature type="region of interest" description="Disordered" evidence="5">
    <location>
        <begin position="455"/>
        <end position="474"/>
    </location>
</feature>
<dbReference type="SUPFAM" id="SSF103473">
    <property type="entry name" value="MFS general substrate transporter"/>
    <property type="match status" value="1"/>
</dbReference>
<comment type="caution">
    <text evidence="8">The sequence shown here is derived from an EMBL/GenBank/DDBJ whole genome shotgun (WGS) entry which is preliminary data.</text>
</comment>
<feature type="transmembrane region" description="Helical" evidence="6">
    <location>
        <begin position="84"/>
        <end position="102"/>
    </location>
</feature>
<feature type="transmembrane region" description="Helical" evidence="6">
    <location>
        <begin position="51"/>
        <end position="72"/>
    </location>
</feature>
<dbReference type="InterPro" id="IPR020846">
    <property type="entry name" value="MFS_dom"/>
</dbReference>
<feature type="transmembrane region" description="Helical" evidence="6">
    <location>
        <begin position="175"/>
        <end position="193"/>
    </location>
</feature>
<comment type="subcellular location">
    <subcellularLocation>
        <location evidence="1">Membrane</location>
        <topology evidence="1">Multi-pass membrane protein</topology>
    </subcellularLocation>
</comment>
<dbReference type="PROSITE" id="PS50850">
    <property type="entry name" value="MFS"/>
    <property type="match status" value="1"/>
</dbReference>
<feature type="transmembrane region" description="Helical" evidence="6">
    <location>
        <begin position="420"/>
        <end position="439"/>
    </location>
</feature>
<evidence type="ECO:0000256" key="4">
    <source>
        <dbReference type="ARBA" id="ARBA00023136"/>
    </source>
</evidence>
<dbReference type="AlphaFoldDB" id="A0A4Z0NSF1"/>
<feature type="transmembrane region" description="Helical" evidence="6">
    <location>
        <begin position="314"/>
        <end position="337"/>
    </location>
</feature>
<feature type="transmembrane region" description="Helical" evidence="6">
    <location>
        <begin position="262"/>
        <end position="281"/>
    </location>
</feature>
<protein>
    <submittedName>
        <fullName evidence="8">MFS transporter</fullName>
    </submittedName>
</protein>
<sequence>MFEALDDQARLSRNQVRLIAATMAGNVLDFFDLFLIGFVLALVAGPWSLTFGQSASVLLASGLGATVGAIFWGWMADRVGRRPVFTATIATFASATGALALVPEGGWVWFVALRFVVGFGAGGLYCVDLPLVQEFVPTRMRGRIAGLVTAAVPVGLLLASLATATLAPIIGWRGLFLLGAAPALVLLAVRAWVPESPRWLIMRGRPSEARRSVAWALAVPPETLSLPVPTATGPSAYGFGALLRHPRSLAVSWLTNLGIQTGHYGVTMWAPTLLVLILGVTPATASWYMAVVGVAGLAGRFLCAWLSDRIGRRACGVLFGASAATALLAAGLLNSAVLGGISVFWLLLVVGNVFVDGGFAVVGPYAAEVWPSRLRATGLGSAYGFGGIGKMLGPLGLALIVGTVNVVAPQATVDAVPLAFAYLSAWFALMAIAFGVFGFETRGRSIEELDAALEGADRPSRASAAPAPAEVSSR</sequence>
<feature type="transmembrane region" description="Helical" evidence="6">
    <location>
        <begin position="18"/>
        <end position="45"/>
    </location>
</feature>
<dbReference type="RefSeq" id="WP_135414671.1">
    <property type="nucleotide sequence ID" value="NZ_SRLB01000007.1"/>
</dbReference>
<evidence type="ECO:0000256" key="2">
    <source>
        <dbReference type="ARBA" id="ARBA00022692"/>
    </source>
</evidence>
<keyword evidence="3 6" id="KW-1133">Transmembrane helix</keyword>
<keyword evidence="2 6" id="KW-0812">Transmembrane</keyword>
<dbReference type="GO" id="GO:0005886">
    <property type="term" value="C:plasma membrane"/>
    <property type="evidence" value="ECO:0007669"/>
    <property type="project" value="TreeGrafter"/>
</dbReference>
<name>A0A4Z0NSF1_9HYPH</name>
<gene>
    <name evidence="8" type="ORF">EU555_10790</name>
</gene>
<accession>A0A4Z0NSF1</accession>
<feature type="transmembrane region" description="Helical" evidence="6">
    <location>
        <begin position="108"/>
        <end position="132"/>
    </location>
</feature>
<keyword evidence="4 6" id="KW-0472">Membrane</keyword>
<dbReference type="InterPro" id="IPR011701">
    <property type="entry name" value="MFS"/>
</dbReference>
<evidence type="ECO:0000256" key="5">
    <source>
        <dbReference type="SAM" id="MobiDB-lite"/>
    </source>
</evidence>